<dbReference type="AlphaFoldDB" id="A0A1C5HBY9"/>
<gene>
    <name evidence="1" type="ORF">GA0070613_1045</name>
</gene>
<dbReference type="Proteomes" id="UP000198221">
    <property type="component" value="Chromosome I"/>
</dbReference>
<evidence type="ECO:0000313" key="2">
    <source>
        <dbReference type="Proteomes" id="UP000198221"/>
    </source>
</evidence>
<name>A0A1C5HBY9_9ACTN</name>
<sequence>MTEGIAGGYAFAPIRHGGMERDSLGVYVVTQGTWTPYA</sequence>
<organism evidence="1 2">
    <name type="scientific">Micromonospora inositola</name>
    <dbReference type="NCBI Taxonomy" id="47865"/>
    <lineage>
        <taxon>Bacteria</taxon>
        <taxon>Bacillati</taxon>
        <taxon>Actinomycetota</taxon>
        <taxon>Actinomycetes</taxon>
        <taxon>Micromonosporales</taxon>
        <taxon>Micromonosporaceae</taxon>
        <taxon>Micromonospora</taxon>
    </lineage>
</organism>
<accession>A0A1C5HBY9</accession>
<evidence type="ECO:0000313" key="1">
    <source>
        <dbReference type="EMBL" id="SCG42991.1"/>
    </source>
</evidence>
<proteinExistence type="predicted"/>
<dbReference type="EMBL" id="LT607754">
    <property type="protein sequence ID" value="SCG42991.1"/>
    <property type="molecule type" value="Genomic_DNA"/>
</dbReference>
<keyword evidence="2" id="KW-1185">Reference proteome</keyword>
<reference evidence="2" key="1">
    <citation type="submission" date="2016-06" db="EMBL/GenBank/DDBJ databases">
        <authorList>
            <person name="Varghese N."/>
            <person name="Submissions Spin"/>
        </authorList>
    </citation>
    <scope>NUCLEOTIDE SEQUENCE [LARGE SCALE GENOMIC DNA]</scope>
    <source>
        <strain evidence="2">DSM 43819</strain>
    </source>
</reference>
<protein>
    <submittedName>
        <fullName evidence="1">Uncharacterized protein</fullName>
    </submittedName>
</protein>